<dbReference type="Pfam" id="PF10883">
    <property type="entry name" value="DUF2681"/>
    <property type="match status" value="1"/>
</dbReference>
<feature type="coiled-coil region" evidence="1">
    <location>
        <begin position="28"/>
        <end position="62"/>
    </location>
</feature>
<keyword evidence="2" id="KW-0812">Transmembrane</keyword>
<evidence type="ECO:0000256" key="1">
    <source>
        <dbReference type="SAM" id="Coils"/>
    </source>
</evidence>
<dbReference type="AlphaFoldDB" id="A0A420XIG8"/>
<reference evidence="3 4" key="1">
    <citation type="submission" date="2018-10" db="EMBL/GenBank/DDBJ databases">
        <title>Genomic Encyclopedia of Type Strains, Phase IV (KMG-IV): sequencing the most valuable type-strain genomes for metagenomic binning, comparative biology and taxonomic classification.</title>
        <authorList>
            <person name="Goeker M."/>
        </authorList>
    </citation>
    <scope>NUCLEOTIDE SEQUENCE [LARGE SCALE GENOMIC DNA]</scope>
    <source>
        <strain evidence="3 4">DSM 23800</strain>
    </source>
</reference>
<protein>
    <submittedName>
        <fullName evidence="3">Uncharacterized protein DUF2681</fullName>
    </submittedName>
</protein>
<gene>
    <name evidence="3" type="ORF">DES31_0489</name>
</gene>
<evidence type="ECO:0000313" key="3">
    <source>
        <dbReference type="EMBL" id="RKR77164.1"/>
    </source>
</evidence>
<feature type="transmembrane region" description="Helical" evidence="2">
    <location>
        <begin position="6"/>
        <end position="24"/>
    </location>
</feature>
<accession>A0A420XIG8</accession>
<keyword evidence="2" id="KW-1133">Transmembrane helix</keyword>
<proteinExistence type="predicted"/>
<keyword evidence="4" id="KW-1185">Reference proteome</keyword>
<evidence type="ECO:0000256" key="2">
    <source>
        <dbReference type="SAM" id="Phobius"/>
    </source>
</evidence>
<evidence type="ECO:0000313" key="4">
    <source>
        <dbReference type="Proteomes" id="UP000280099"/>
    </source>
</evidence>
<dbReference type="RefSeq" id="WP_170143750.1">
    <property type="nucleotide sequence ID" value="NZ_CP016604.1"/>
</dbReference>
<name>A0A420XIG8_9PAST</name>
<keyword evidence="2" id="KW-0472">Membrane</keyword>
<dbReference type="InterPro" id="IPR020274">
    <property type="entry name" value="Uncharacterised_HI1496"/>
</dbReference>
<comment type="caution">
    <text evidence="3">The sequence shown here is derived from an EMBL/GenBank/DDBJ whole genome shotgun (WGS) entry which is preliminary data.</text>
</comment>
<dbReference type="Proteomes" id="UP000280099">
    <property type="component" value="Unassembled WGS sequence"/>
</dbReference>
<sequence>MINTYLIGGLAGVLSIIGFYIGFLKAKSNRLDQENKYMKRRNEALTKELDDAKKAKEIIENNRTLSGGDIDNQLQNNDWFRSDGNGM</sequence>
<keyword evidence="1" id="KW-0175">Coiled coil</keyword>
<organism evidence="3 4">
    <name type="scientific">Otariodibacter oris</name>
    <dbReference type="NCBI Taxonomy" id="1032623"/>
    <lineage>
        <taxon>Bacteria</taxon>
        <taxon>Pseudomonadati</taxon>
        <taxon>Pseudomonadota</taxon>
        <taxon>Gammaproteobacteria</taxon>
        <taxon>Pasteurellales</taxon>
        <taxon>Pasteurellaceae</taxon>
        <taxon>Otariodibacter</taxon>
    </lineage>
</organism>
<dbReference type="EMBL" id="RBJC01000004">
    <property type="protein sequence ID" value="RKR77164.1"/>
    <property type="molecule type" value="Genomic_DNA"/>
</dbReference>